<evidence type="ECO:0000256" key="1">
    <source>
        <dbReference type="ARBA" id="ARBA00009437"/>
    </source>
</evidence>
<accession>A0A1Y5RS73</accession>
<protein>
    <submittedName>
        <fullName evidence="6">HTH-type transcriptional regulator BenM</fullName>
    </submittedName>
</protein>
<dbReference type="GO" id="GO:0003677">
    <property type="term" value="F:DNA binding"/>
    <property type="evidence" value="ECO:0007669"/>
    <property type="project" value="UniProtKB-KW"/>
</dbReference>
<dbReference type="CDD" id="cd08414">
    <property type="entry name" value="PBP2_LTTR_aromatics_like"/>
    <property type="match status" value="1"/>
</dbReference>
<sequence length="320" mass="35534">MPAPLAGAAERARKTPMRINLHHIRYFIVVAEELHFGRAAARLNMAQPALSQRIQSLEAELEVKLIDRSKRQIELTRAGQVFLKRSRQMLIDFDESVLVTQRTHRGETDQLVVGTIPAGMGGTLFREILPAFQRSHPQVSVIVRSLSTARQIELLHTGQIDVGLLRLPVSDPRLTLQAISSDTLVVAMREDHPLASLDKVSLAAVAEEPQIIFPRVLAPDFYDFIIGLLKATSAPFTIAHEAEHLEMHLGLVAGGLGVAVVPATRDTYYRGVVYRPLEEQDIYVETALAFLRGRETKFIRAFVDIAGDIVQARMAENPDS</sequence>
<feature type="domain" description="HTH lysR-type" evidence="5">
    <location>
        <begin position="19"/>
        <end position="76"/>
    </location>
</feature>
<evidence type="ECO:0000313" key="6">
    <source>
        <dbReference type="EMBL" id="SLN24200.1"/>
    </source>
</evidence>
<evidence type="ECO:0000256" key="4">
    <source>
        <dbReference type="ARBA" id="ARBA00023163"/>
    </source>
</evidence>
<dbReference type="PROSITE" id="PS50931">
    <property type="entry name" value="HTH_LYSR"/>
    <property type="match status" value="1"/>
</dbReference>
<organism evidence="6 7">
    <name type="scientific">Oceanibacterium hippocampi</name>
    <dbReference type="NCBI Taxonomy" id="745714"/>
    <lineage>
        <taxon>Bacteria</taxon>
        <taxon>Pseudomonadati</taxon>
        <taxon>Pseudomonadota</taxon>
        <taxon>Alphaproteobacteria</taxon>
        <taxon>Sneathiellales</taxon>
        <taxon>Sneathiellaceae</taxon>
        <taxon>Oceanibacterium</taxon>
    </lineage>
</organism>
<dbReference type="SUPFAM" id="SSF46785">
    <property type="entry name" value="Winged helix' DNA-binding domain"/>
    <property type="match status" value="1"/>
</dbReference>
<dbReference type="Gene3D" id="1.10.10.10">
    <property type="entry name" value="Winged helix-like DNA-binding domain superfamily/Winged helix DNA-binding domain"/>
    <property type="match status" value="1"/>
</dbReference>
<dbReference type="InterPro" id="IPR005119">
    <property type="entry name" value="LysR_subst-bd"/>
</dbReference>
<dbReference type="InterPro" id="IPR000847">
    <property type="entry name" value="LysR_HTH_N"/>
</dbReference>
<dbReference type="EMBL" id="FWFR01000001">
    <property type="protein sequence ID" value="SLN24200.1"/>
    <property type="molecule type" value="Genomic_DNA"/>
</dbReference>
<gene>
    <name evidence="6" type="primary">benM</name>
    <name evidence="6" type="ORF">OCH7691_00676</name>
</gene>
<dbReference type="SUPFAM" id="SSF53850">
    <property type="entry name" value="Periplasmic binding protein-like II"/>
    <property type="match status" value="1"/>
</dbReference>
<dbReference type="PRINTS" id="PR00039">
    <property type="entry name" value="HTHLYSR"/>
</dbReference>
<proteinExistence type="inferred from homology"/>
<dbReference type="PANTHER" id="PTHR30346:SF0">
    <property type="entry name" value="HCA OPERON TRANSCRIPTIONAL ACTIVATOR HCAR"/>
    <property type="match status" value="1"/>
</dbReference>
<dbReference type="FunCoup" id="A0A1Y5RS73">
    <property type="interactions" value="99"/>
</dbReference>
<dbReference type="InterPro" id="IPR036388">
    <property type="entry name" value="WH-like_DNA-bd_sf"/>
</dbReference>
<keyword evidence="3" id="KW-0238">DNA-binding</keyword>
<dbReference type="PANTHER" id="PTHR30346">
    <property type="entry name" value="TRANSCRIPTIONAL DUAL REGULATOR HCAR-RELATED"/>
    <property type="match status" value="1"/>
</dbReference>
<reference evidence="6 7" key="1">
    <citation type="submission" date="2017-03" db="EMBL/GenBank/DDBJ databases">
        <authorList>
            <person name="Afonso C.L."/>
            <person name="Miller P.J."/>
            <person name="Scott M.A."/>
            <person name="Spackman E."/>
            <person name="Goraichik I."/>
            <person name="Dimitrov K.M."/>
            <person name="Suarez D.L."/>
            <person name="Swayne D.E."/>
        </authorList>
    </citation>
    <scope>NUCLEOTIDE SEQUENCE [LARGE SCALE GENOMIC DNA]</scope>
    <source>
        <strain evidence="6 7">CECT 7691</strain>
    </source>
</reference>
<dbReference type="GO" id="GO:0003700">
    <property type="term" value="F:DNA-binding transcription factor activity"/>
    <property type="evidence" value="ECO:0007669"/>
    <property type="project" value="InterPro"/>
</dbReference>
<keyword evidence="7" id="KW-1185">Reference proteome</keyword>
<dbReference type="Proteomes" id="UP000193200">
    <property type="component" value="Unassembled WGS sequence"/>
</dbReference>
<dbReference type="Gene3D" id="3.40.190.10">
    <property type="entry name" value="Periplasmic binding protein-like II"/>
    <property type="match status" value="2"/>
</dbReference>
<evidence type="ECO:0000259" key="5">
    <source>
        <dbReference type="PROSITE" id="PS50931"/>
    </source>
</evidence>
<keyword evidence="4" id="KW-0804">Transcription</keyword>
<dbReference type="Pfam" id="PF03466">
    <property type="entry name" value="LysR_substrate"/>
    <property type="match status" value="1"/>
</dbReference>
<dbReference type="AlphaFoldDB" id="A0A1Y5RS73"/>
<comment type="similarity">
    <text evidence="1">Belongs to the LysR transcriptional regulatory family.</text>
</comment>
<evidence type="ECO:0000313" key="7">
    <source>
        <dbReference type="Proteomes" id="UP000193200"/>
    </source>
</evidence>
<name>A0A1Y5RS73_9PROT</name>
<dbReference type="InterPro" id="IPR036390">
    <property type="entry name" value="WH_DNA-bd_sf"/>
</dbReference>
<evidence type="ECO:0000256" key="2">
    <source>
        <dbReference type="ARBA" id="ARBA00023015"/>
    </source>
</evidence>
<evidence type="ECO:0000256" key="3">
    <source>
        <dbReference type="ARBA" id="ARBA00023125"/>
    </source>
</evidence>
<dbReference type="Pfam" id="PF00126">
    <property type="entry name" value="HTH_1"/>
    <property type="match status" value="1"/>
</dbReference>
<keyword evidence="2" id="KW-0805">Transcription regulation</keyword>
<dbReference type="InParanoid" id="A0A1Y5RS73"/>
<dbReference type="GO" id="GO:0032993">
    <property type="term" value="C:protein-DNA complex"/>
    <property type="evidence" value="ECO:0007669"/>
    <property type="project" value="TreeGrafter"/>
</dbReference>
<dbReference type="FunFam" id="1.10.10.10:FF:000001">
    <property type="entry name" value="LysR family transcriptional regulator"/>
    <property type="match status" value="1"/>
</dbReference>